<evidence type="ECO:0000259" key="1">
    <source>
        <dbReference type="Pfam" id="PF13456"/>
    </source>
</evidence>
<evidence type="ECO:0000313" key="3">
    <source>
        <dbReference type="Proteomes" id="UP000634136"/>
    </source>
</evidence>
<dbReference type="InterPro" id="IPR044730">
    <property type="entry name" value="RNase_H-like_dom_plant"/>
</dbReference>
<dbReference type="InterPro" id="IPR036397">
    <property type="entry name" value="RNaseH_sf"/>
</dbReference>
<dbReference type="Gene3D" id="3.30.420.10">
    <property type="entry name" value="Ribonuclease H-like superfamily/Ribonuclease H"/>
    <property type="match status" value="1"/>
</dbReference>
<proteinExistence type="predicted"/>
<dbReference type="EMBL" id="JAAIUW010000010">
    <property type="protein sequence ID" value="KAF7813793.1"/>
    <property type="molecule type" value="Genomic_DNA"/>
</dbReference>
<dbReference type="Pfam" id="PF13456">
    <property type="entry name" value="RVT_3"/>
    <property type="match status" value="1"/>
</dbReference>
<dbReference type="InterPro" id="IPR002156">
    <property type="entry name" value="RNaseH_domain"/>
</dbReference>
<reference evidence="2" key="1">
    <citation type="submission" date="2020-09" db="EMBL/GenBank/DDBJ databases">
        <title>Genome-Enabled Discovery of Anthraquinone Biosynthesis in Senna tora.</title>
        <authorList>
            <person name="Kang S.-H."/>
            <person name="Pandey R.P."/>
            <person name="Lee C.-M."/>
            <person name="Sim J.-S."/>
            <person name="Jeong J.-T."/>
            <person name="Choi B.-S."/>
            <person name="Jung M."/>
            <person name="Ginzburg D."/>
            <person name="Zhao K."/>
            <person name="Won S.Y."/>
            <person name="Oh T.-J."/>
            <person name="Yu Y."/>
            <person name="Kim N.-H."/>
            <person name="Lee O.R."/>
            <person name="Lee T.-H."/>
            <person name="Bashyal P."/>
            <person name="Kim T.-S."/>
            <person name="Lee W.-H."/>
            <person name="Kawkins C."/>
            <person name="Kim C.-K."/>
            <person name="Kim J.S."/>
            <person name="Ahn B.O."/>
            <person name="Rhee S.Y."/>
            <person name="Sohng J.K."/>
        </authorList>
    </citation>
    <scope>NUCLEOTIDE SEQUENCE</scope>
    <source>
        <tissue evidence="2">Leaf</tissue>
    </source>
</reference>
<dbReference type="GO" id="GO:0003676">
    <property type="term" value="F:nucleic acid binding"/>
    <property type="evidence" value="ECO:0007669"/>
    <property type="project" value="InterPro"/>
</dbReference>
<accession>A0A834T263</accession>
<dbReference type="GO" id="GO:0004523">
    <property type="term" value="F:RNA-DNA hybrid ribonuclease activity"/>
    <property type="evidence" value="ECO:0007669"/>
    <property type="project" value="InterPro"/>
</dbReference>
<feature type="domain" description="RNase H type-1" evidence="1">
    <location>
        <begin position="300"/>
        <end position="363"/>
    </location>
</feature>
<organism evidence="2 3">
    <name type="scientific">Senna tora</name>
    <dbReference type="NCBI Taxonomy" id="362788"/>
    <lineage>
        <taxon>Eukaryota</taxon>
        <taxon>Viridiplantae</taxon>
        <taxon>Streptophyta</taxon>
        <taxon>Embryophyta</taxon>
        <taxon>Tracheophyta</taxon>
        <taxon>Spermatophyta</taxon>
        <taxon>Magnoliopsida</taxon>
        <taxon>eudicotyledons</taxon>
        <taxon>Gunneridae</taxon>
        <taxon>Pentapetalae</taxon>
        <taxon>rosids</taxon>
        <taxon>fabids</taxon>
        <taxon>Fabales</taxon>
        <taxon>Fabaceae</taxon>
        <taxon>Caesalpinioideae</taxon>
        <taxon>Cassia clade</taxon>
        <taxon>Senna</taxon>
    </lineage>
</organism>
<dbReference type="PANTHER" id="PTHR34023:SF4">
    <property type="entry name" value="RNASE H TYPE-1 DOMAIN-CONTAINING PROTEIN"/>
    <property type="match status" value="1"/>
</dbReference>
<dbReference type="CDD" id="cd06222">
    <property type="entry name" value="RNase_H_like"/>
    <property type="match status" value="1"/>
</dbReference>
<protein>
    <recommendedName>
        <fullName evidence="1">RNase H type-1 domain-containing protein</fullName>
    </recommendedName>
</protein>
<keyword evidence="3" id="KW-1185">Reference proteome</keyword>
<gene>
    <name evidence="2" type="ORF">G2W53_034769</name>
</gene>
<dbReference type="OrthoDB" id="1408701at2759"/>
<dbReference type="PANTHER" id="PTHR34023">
    <property type="entry name" value="RNASE H DOMAIN-CONTAINING PROTEIN"/>
    <property type="match status" value="1"/>
</dbReference>
<dbReference type="Proteomes" id="UP000634136">
    <property type="component" value="Unassembled WGS sequence"/>
</dbReference>
<evidence type="ECO:0000313" key="2">
    <source>
        <dbReference type="EMBL" id="KAF7813793.1"/>
    </source>
</evidence>
<sequence length="481" mass="53067">MGNHYSNTTTMSNTDDNTNYSNCDISEAHAPFAVVTRRHTNGGATGGAEVSGWSMQYTIGTKNCTFEVEASVKNGVENYLSLVFDDSACNLAHCGVKIEKARGGGGGLTGGIGSIRFSGRCPKNPNFTSTRTSNGCKIETEIFSYGCSFREGLFVIEKKKMMLMDYNIEGFHEVTLAHYYVTKDVGVSAVATIRTGDKGENFEVEVERPVDHPRSDLRMVIVETCGSGVWTPFACSHCVSVKAQTLAHHNYSKRKQFKEFLNNNHITIAWKIVTENHYLPGLNILRNSGIIQGDRNGNININRVTLECDSEEALELIKNGIADNHPCSGLVHCIRDCINRCWNVDLQHVYREANRAADLMAKLSHSLPEGLQYFDAPHAELGLILSFNLSGLLLPHLKPKRREPTGTPELLLFWARAGFSAIRFSVAIYVLLPFVPVKLEGTEFRVFANAAEECVMDSMEGQGFISVEESSWSIGGDCLLS</sequence>
<dbReference type="AlphaFoldDB" id="A0A834T263"/>
<name>A0A834T263_9FABA</name>
<comment type="caution">
    <text evidence="2">The sequence shown here is derived from an EMBL/GenBank/DDBJ whole genome shotgun (WGS) entry which is preliminary data.</text>
</comment>